<dbReference type="GO" id="GO:0030248">
    <property type="term" value="F:cellulose binding"/>
    <property type="evidence" value="ECO:0007669"/>
    <property type="project" value="InterPro"/>
</dbReference>
<evidence type="ECO:0000256" key="10">
    <source>
        <dbReference type="ARBA" id="ARBA00023326"/>
    </source>
</evidence>
<keyword evidence="9 11" id="KW-0326">Glycosidase</keyword>
<name>A0A0C3HH01_OIDMZ</name>
<dbReference type="HOGENOM" id="CLU_020817_3_2_1"/>
<dbReference type="PROSITE" id="PS00562">
    <property type="entry name" value="CBM1_1"/>
    <property type="match status" value="1"/>
</dbReference>
<dbReference type="Pfam" id="PF00734">
    <property type="entry name" value="CBM_1"/>
    <property type="match status" value="1"/>
</dbReference>
<accession>A0A0C3HH01</accession>
<evidence type="ECO:0000259" key="13">
    <source>
        <dbReference type="PROSITE" id="PS51164"/>
    </source>
</evidence>
<evidence type="ECO:0000256" key="2">
    <source>
        <dbReference type="ARBA" id="ARBA00006044"/>
    </source>
</evidence>
<protein>
    <recommendedName>
        <fullName evidence="11">Glucanase</fullName>
        <ecNumber evidence="11">3.2.1.-</ecNumber>
    </recommendedName>
</protein>
<dbReference type="EC" id="3.2.1.-" evidence="11"/>
<evidence type="ECO:0000313" key="14">
    <source>
        <dbReference type="EMBL" id="KIN02410.1"/>
    </source>
</evidence>
<feature type="chain" id="PRO_5002174815" description="Glucanase" evidence="12">
    <location>
        <begin position="26"/>
        <end position="521"/>
    </location>
</feature>
<sequence length="521" mass="54757">MPASLSPRAYQNALALSSLLVAAGAQQIGTYQTETHPSLTWSKCATGGTCTSQAGSIVLDSNWRWVHEVGSTTNCYTGNTWDTSVCSTDATCATECAVDGADYSSTYGITTSSNQVKLDFVTENSNGANVGSRVYLMADNTHYQIFDLLNQEFTFTVDVSNLPCGLNGALYFVVMDADGGVSKYPNNKAGAQYGVGYCDSQCPRDLKFIQGQANVEGWTPESNSANSGTGNHGSCCAELDIWEANSISQALTPHPCDTATNTVCTGNACGGTYSSTRYAGTCDPDGCDFNPYRLGNTTFYGPGKTIDTTKPLTVVTQFITSDGTSTGTLSEIKRFYVQNNVVYPQPNSDISGITGNTIDAAFCTAELSIFGETTSFTNHGGLASVSKALSAGMVLVMSLWDDYYANMLWLDSDYPTNETSSTPGVARGTCSTSSGVPATVEAQNANSYVIYSDIRVGPINSTFGSGTSVTNPTSSTSSATGGSATGVAHWGQCGGQGYTGSTTCVAPYTCQAQNQWYSQCL</sequence>
<reference evidence="14 15" key="1">
    <citation type="submission" date="2014-04" db="EMBL/GenBank/DDBJ databases">
        <authorList>
            <consortium name="DOE Joint Genome Institute"/>
            <person name="Kuo A."/>
            <person name="Martino E."/>
            <person name="Perotto S."/>
            <person name="Kohler A."/>
            <person name="Nagy L.G."/>
            <person name="Floudas D."/>
            <person name="Copeland A."/>
            <person name="Barry K.W."/>
            <person name="Cichocki N."/>
            <person name="Veneault-Fourrey C."/>
            <person name="LaButti K."/>
            <person name="Lindquist E.A."/>
            <person name="Lipzen A."/>
            <person name="Lundell T."/>
            <person name="Morin E."/>
            <person name="Murat C."/>
            <person name="Sun H."/>
            <person name="Tunlid A."/>
            <person name="Henrissat B."/>
            <person name="Grigoriev I.V."/>
            <person name="Hibbett D.S."/>
            <person name="Martin F."/>
            <person name="Nordberg H.P."/>
            <person name="Cantor M.N."/>
            <person name="Hua S.X."/>
        </authorList>
    </citation>
    <scope>NUCLEOTIDE SEQUENCE [LARGE SCALE GENOMIC DNA]</scope>
    <source>
        <strain evidence="14 15">Zn</strain>
    </source>
</reference>
<dbReference type="InterPro" id="IPR001722">
    <property type="entry name" value="Glyco_hydro_7"/>
</dbReference>
<keyword evidence="10 11" id="KW-0624">Polysaccharide degradation</keyword>
<dbReference type="GO" id="GO:0030245">
    <property type="term" value="P:cellulose catabolic process"/>
    <property type="evidence" value="ECO:0007669"/>
    <property type="project" value="UniProtKB-KW"/>
</dbReference>
<proteinExistence type="inferred from homology"/>
<keyword evidence="7" id="KW-0325">Glycoprotein</keyword>
<dbReference type="SMART" id="SM00236">
    <property type="entry name" value="fCBD"/>
    <property type="match status" value="1"/>
</dbReference>
<dbReference type="Pfam" id="PF00840">
    <property type="entry name" value="Glyco_hydro_7"/>
    <property type="match status" value="1"/>
</dbReference>
<dbReference type="CDD" id="cd07999">
    <property type="entry name" value="GH7_CBH_EG"/>
    <property type="match status" value="1"/>
</dbReference>
<keyword evidence="6" id="KW-1015">Disulfide bond</keyword>
<dbReference type="EMBL" id="KN832875">
    <property type="protein sequence ID" value="KIN02410.1"/>
    <property type="molecule type" value="Genomic_DNA"/>
</dbReference>
<dbReference type="PANTHER" id="PTHR33753">
    <property type="entry name" value="1,4-BETA-D-GLUCAN CELLOBIOHYDROLASE B"/>
    <property type="match status" value="1"/>
</dbReference>
<dbReference type="Proteomes" id="UP000054321">
    <property type="component" value="Unassembled WGS sequence"/>
</dbReference>
<dbReference type="PRINTS" id="PR00734">
    <property type="entry name" value="GLHYDRLASE7"/>
</dbReference>
<evidence type="ECO:0000256" key="3">
    <source>
        <dbReference type="ARBA" id="ARBA00022729"/>
    </source>
</evidence>
<dbReference type="PANTHER" id="PTHR33753:SF2">
    <property type="entry name" value="GLYCOSIDE HYDROLASE FAMILY 7 PROTEIN"/>
    <property type="match status" value="1"/>
</dbReference>
<comment type="catalytic activity">
    <reaction evidence="1">
        <text>Hydrolysis of (1-&gt;4)-beta-D-glucosidic linkages in cellulose and cellotetraose, releasing cellobiose from the non-reducing ends of the chains.</text>
        <dbReference type="EC" id="3.2.1.91"/>
    </reaction>
</comment>
<dbReference type="InParanoid" id="A0A0C3HH01"/>
<keyword evidence="5 11" id="KW-0136">Cellulose degradation</keyword>
<comment type="similarity">
    <text evidence="2 11">Belongs to the glycosyl hydrolase 7 (cellulase C) family.</text>
</comment>
<evidence type="ECO:0000256" key="11">
    <source>
        <dbReference type="RuleBase" id="RU361164"/>
    </source>
</evidence>
<feature type="signal peptide" evidence="12">
    <location>
        <begin position="1"/>
        <end position="25"/>
    </location>
</feature>
<dbReference type="FunFam" id="2.70.100.10:FF:000001">
    <property type="entry name" value="Glucanase"/>
    <property type="match status" value="1"/>
</dbReference>
<dbReference type="InterPro" id="IPR000254">
    <property type="entry name" value="CBD"/>
</dbReference>
<dbReference type="OrthoDB" id="412382at2759"/>
<evidence type="ECO:0000256" key="12">
    <source>
        <dbReference type="SAM" id="SignalP"/>
    </source>
</evidence>
<dbReference type="Gene3D" id="2.70.100.10">
    <property type="entry name" value="Glycoside hydrolase, family 7, domain"/>
    <property type="match status" value="1"/>
</dbReference>
<dbReference type="STRING" id="913774.A0A0C3HH01"/>
<dbReference type="GO" id="GO:0016162">
    <property type="term" value="F:cellulose 1,4-beta-cellobiosidase activity"/>
    <property type="evidence" value="ECO:0007669"/>
    <property type="project" value="UniProtKB-EC"/>
</dbReference>
<dbReference type="InterPro" id="IPR035971">
    <property type="entry name" value="CBD_sf"/>
</dbReference>
<keyword evidence="3 12" id="KW-0732">Signal</keyword>
<reference evidence="15" key="2">
    <citation type="submission" date="2015-01" db="EMBL/GenBank/DDBJ databases">
        <title>Evolutionary Origins and Diversification of the Mycorrhizal Mutualists.</title>
        <authorList>
            <consortium name="DOE Joint Genome Institute"/>
            <consortium name="Mycorrhizal Genomics Consortium"/>
            <person name="Kohler A."/>
            <person name="Kuo A."/>
            <person name="Nagy L.G."/>
            <person name="Floudas D."/>
            <person name="Copeland A."/>
            <person name="Barry K.W."/>
            <person name="Cichocki N."/>
            <person name="Veneault-Fourrey C."/>
            <person name="LaButti K."/>
            <person name="Lindquist E.A."/>
            <person name="Lipzen A."/>
            <person name="Lundell T."/>
            <person name="Morin E."/>
            <person name="Murat C."/>
            <person name="Riley R."/>
            <person name="Ohm R."/>
            <person name="Sun H."/>
            <person name="Tunlid A."/>
            <person name="Henrissat B."/>
            <person name="Grigoriev I.V."/>
            <person name="Hibbett D.S."/>
            <person name="Martin F."/>
        </authorList>
    </citation>
    <scope>NUCLEOTIDE SEQUENCE [LARGE SCALE GENOMIC DNA]</scope>
    <source>
        <strain evidence="15">Zn</strain>
    </source>
</reference>
<dbReference type="InterPro" id="IPR037019">
    <property type="entry name" value="Glyco_hydro_7_sf"/>
</dbReference>
<dbReference type="AlphaFoldDB" id="A0A0C3HH01"/>
<keyword evidence="8" id="KW-0119">Carbohydrate metabolism</keyword>
<dbReference type="SUPFAM" id="SSF57180">
    <property type="entry name" value="Cellulose-binding domain"/>
    <property type="match status" value="1"/>
</dbReference>
<dbReference type="SMR" id="A0A0C3HH01"/>
<organism evidence="14 15">
    <name type="scientific">Oidiodendron maius (strain Zn)</name>
    <dbReference type="NCBI Taxonomy" id="913774"/>
    <lineage>
        <taxon>Eukaryota</taxon>
        <taxon>Fungi</taxon>
        <taxon>Dikarya</taxon>
        <taxon>Ascomycota</taxon>
        <taxon>Pezizomycotina</taxon>
        <taxon>Leotiomycetes</taxon>
        <taxon>Leotiomycetes incertae sedis</taxon>
        <taxon>Myxotrichaceae</taxon>
        <taxon>Oidiodendron</taxon>
    </lineage>
</organism>
<evidence type="ECO:0000256" key="5">
    <source>
        <dbReference type="ARBA" id="ARBA00023001"/>
    </source>
</evidence>
<dbReference type="InterPro" id="IPR013320">
    <property type="entry name" value="ConA-like_dom_sf"/>
</dbReference>
<feature type="domain" description="CBM1" evidence="13">
    <location>
        <begin position="485"/>
        <end position="521"/>
    </location>
</feature>
<evidence type="ECO:0000256" key="7">
    <source>
        <dbReference type="ARBA" id="ARBA00023180"/>
    </source>
</evidence>
<evidence type="ECO:0000256" key="1">
    <source>
        <dbReference type="ARBA" id="ARBA00001641"/>
    </source>
</evidence>
<dbReference type="GO" id="GO:0005576">
    <property type="term" value="C:extracellular region"/>
    <property type="evidence" value="ECO:0007669"/>
    <property type="project" value="InterPro"/>
</dbReference>
<dbReference type="SUPFAM" id="SSF49899">
    <property type="entry name" value="Concanavalin A-like lectins/glucanases"/>
    <property type="match status" value="1"/>
</dbReference>
<gene>
    <name evidence="14" type="ORF">OIDMADRAFT_162589</name>
</gene>
<dbReference type="PROSITE" id="PS51164">
    <property type="entry name" value="CBM1_2"/>
    <property type="match status" value="1"/>
</dbReference>
<evidence type="ECO:0000256" key="6">
    <source>
        <dbReference type="ARBA" id="ARBA00023157"/>
    </source>
</evidence>
<evidence type="ECO:0000256" key="9">
    <source>
        <dbReference type="ARBA" id="ARBA00023295"/>
    </source>
</evidence>
<evidence type="ECO:0000256" key="4">
    <source>
        <dbReference type="ARBA" id="ARBA00022801"/>
    </source>
</evidence>
<evidence type="ECO:0000256" key="8">
    <source>
        <dbReference type="ARBA" id="ARBA00023277"/>
    </source>
</evidence>
<keyword evidence="4 11" id="KW-0378">Hydrolase</keyword>
<keyword evidence="15" id="KW-1185">Reference proteome</keyword>
<evidence type="ECO:0000313" key="15">
    <source>
        <dbReference type="Proteomes" id="UP000054321"/>
    </source>
</evidence>